<dbReference type="PANTHER" id="PTHR42789:SF1">
    <property type="entry name" value="D-ISOMER SPECIFIC 2-HYDROXYACID DEHYDROGENASE FAMILY PROTEIN (AFU_ORTHOLOGUE AFUA_6G10090)"/>
    <property type="match status" value="1"/>
</dbReference>
<name>E5Y4U6_BILW3</name>
<feature type="domain" description="D-isomer specific 2-hydroxyacid dehydrogenase NAD-binding" evidence="7">
    <location>
        <begin position="115"/>
        <end position="289"/>
    </location>
</feature>
<accession>E5Y4U6</accession>
<dbReference type="EMBL" id="ADCP02000001">
    <property type="protein sequence ID" value="EFV44979.1"/>
    <property type="molecule type" value="Genomic_DNA"/>
</dbReference>
<evidence type="ECO:0000313" key="9">
    <source>
        <dbReference type="Proteomes" id="UP000006034"/>
    </source>
</evidence>
<dbReference type="InterPro" id="IPR029753">
    <property type="entry name" value="D-isomer_DH_CS"/>
</dbReference>
<evidence type="ECO:0000256" key="1">
    <source>
        <dbReference type="ARBA" id="ARBA00005854"/>
    </source>
</evidence>
<keyword evidence="3 5" id="KW-0560">Oxidoreductase</keyword>
<dbReference type="InterPro" id="IPR036291">
    <property type="entry name" value="NAD(P)-bd_dom_sf"/>
</dbReference>
<dbReference type="InterPro" id="IPR029752">
    <property type="entry name" value="D-isomer_DH_CS1"/>
</dbReference>
<evidence type="ECO:0000256" key="4">
    <source>
        <dbReference type="ARBA" id="ARBA00023027"/>
    </source>
</evidence>
<evidence type="ECO:0000259" key="6">
    <source>
        <dbReference type="Pfam" id="PF00389"/>
    </source>
</evidence>
<dbReference type="GO" id="GO:0016616">
    <property type="term" value="F:oxidoreductase activity, acting on the CH-OH group of donors, NAD or NADP as acceptor"/>
    <property type="evidence" value="ECO:0007669"/>
    <property type="project" value="InterPro"/>
</dbReference>
<reference evidence="8 9" key="2">
    <citation type="submission" date="2013-04" db="EMBL/GenBank/DDBJ databases">
        <title>The Genome Sequence of Bilophila wadsworthia 3_1_6.</title>
        <authorList>
            <consortium name="The Broad Institute Genomics Platform"/>
            <person name="Earl A."/>
            <person name="Ward D."/>
            <person name="Feldgarden M."/>
            <person name="Gevers D."/>
            <person name="Sibley C."/>
            <person name="Strauss J."/>
            <person name="Allen-Vercoe E."/>
            <person name="Walker B."/>
            <person name="Young S."/>
            <person name="Zeng Q."/>
            <person name="Gargeya S."/>
            <person name="Fitzgerald M."/>
            <person name="Haas B."/>
            <person name="Abouelleil A."/>
            <person name="Allen A.W."/>
            <person name="Alvarado L."/>
            <person name="Arachchi H.M."/>
            <person name="Berlin A.M."/>
            <person name="Chapman S.B."/>
            <person name="Gainer-Dewar J."/>
            <person name="Goldberg J."/>
            <person name="Griggs A."/>
            <person name="Gujja S."/>
            <person name="Hansen M."/>
            <person name="Howarth C."/>
            <person name="Imamovic A."/>
            <person name="Ireland A."/>
            <person name="Larimer J."/>
            <person name="McCowan C."/>
            <person name="Murphy C."/>
            <person name="Pearson M."/>
            <person name="Poon T.W."/>
            <person name="Priest M."/>
            <person name="Roberts A."/>
            <person name="Saif S."/>
            <person name="Shea T."/>
            <person name="Sisk P."/>
            <person name="Sykes S."/>
            <person name="Wortman J."/>
            <person name="Nusbaum C."/>
            <person name="Birren B."/>
        </authorList>
    </citation>
    <scope>NUCLEOTIDE SEQUENCE [LARGE SCALE GENOMIC DNA]</scope>
    <source>
        <strain evidence="8 9">3_1_6</strain>
    </source>
</reference>
<dbReference type="FunFam" id="3.40.50.720:FF:000203">
    <property type="entry name" value="D-3-phosphoglycerate dehydrogenase (SerA)"/>
    <property type="match status" value="1"/>
</dbReference>
<comment type="similarity">
    <text evidence="1 5">Belongs to the D-isomer specific 2-hydroxyacid dehydrogenase family.</text>
</comment>
<dbReference type="Pfam" id="PF02826">
    <property type="entry name" value="2-Hacid_dh_C"/>
    <property type="match status" value="1"/>
</dbReference>
<keyword evidence="9" id="KW-1185">Reference proteome</keyword>
<dbReference type="Pfam" id="PF00389">
    <property type="entry name" value="2-Hacid_dh"/>
    <property type="match status" value="1"/>
</dbReference>
<dbReference type="AlphaFoldDB" id="E5Y4U6"/>
<dbReference type="SUPFAM" id="SSF52283">
    <property type="entry name" value="Formate/glycerate dehydrogenase catalytic domain-like"/>
    <property type="match status" value="1"/>
</dbReference>
<gene>
    <name evidence="8" type="ORF">HMPREF0179_01209</name>
</gene>
<evidence type="ECO:0000313" key="8">
    <source>
        <dbReference type="EMBL" id="EFV44979.1"/>
    </source>
</evidence>
<dbReference type="InterPro" id="IPR050857">
    <property type="entry name" value="D-2-hydroxyacid_DH"/>
</dbReference>
<feature type="domain" description="D-isomer specific 2-hydroxyacid dehydrogenase catalytic" evidence="6">
    <location>
        <begin position="29"/>
        <end position="320"/>
    </location>
</feature>
<dbReference type="PANTHER" id="PTHR42789">
    <property type="entry name" value="D-ISOMER SPECIFIC 2-HYDROXYACID DEHYDROGENASE FAMILY PROTEIN (AFU_ORTHOLOGUE AFUA_6G10090)"/>
    <property type="match status" value="1"/>
</dbReference>
<dbReference type="Proteomes" id="UP000006034">
    <property type="component" value="Unassembled WGS sequence"/>
</dbReference>
<dbReference type="InterPro" id="IPR006139">
    <property type="entry name" value="D-isomer_2_OHA_DH_cat_dom"/>
</dbReference>
<dbReference type="PROSITE" id="PS00065">
    <property type="entry name" value="D_2_HYDROXYACID_DH_1"/>
    <property type="match status" value="1"/>
</dbReference>
<dbReference type="Gene3D" id="3.40.50.720">
    <property type="entry name" value="NAD(P)-binding Rossmann-like Domain"/>
    <property type="match status" value="2"/>
</dbReference>
<dbReference type="STRING" id="563192.HMPREF0179_01209"/>
<evidence type="ECO:0000256" key="2">
    <source>
        <dbReference type="ARBA" id="ARBA00022605"/>
    </source>
</evidence>
<dbReference type="SUPFAM" id="SSF51735">
    <property type="entry name" value="NAD(P)-binding Rossmann-fold domains"/>
    <property type="match status" value="1"/>
</dbReference>
<dbReference type="OrthoDB" id="9793626at2"/>
<evidence type="ECO:0000259" key="7">
    <source>
        <dbReference type="Pfam" id="PF02826"/>
    </source>
</evidence>
<dbReference type="GO" id="GO:0051287">
    <property type="term" value="F:NAD binding"/>
    <property type="evidence" value="ECO:0007669"/>
    <property type="project" value="InterPro"/>
</dbReference>
<comment type="caution">
    <text evidence="8">The sequence shown here is derived from an EMBL/GenBank/DDBJ whole genome shotgun (WGS) entry which is preliminary data.</text>
</comment>
<dbReference type="HOGENOM" id="CLU_019796_1_3_7"/>
<dbReference type="GO" id="GO:0008652">
    <property type="term" value="P:amino acid biosynthetic process"/>
    <property type="evidence" value="ECO:0007669"/>
    <property type="project" value="UniProtKB-KW"/>
</dbReference>
<dbReference type="PROSITE" id="PS00670">
    <property type="entry name" value="D_2_HYDROXYACID_DH_2"/>
    <property type="match status" value="1"/>
</dbReference>
<proteinExistence type="inferred from homology"/>
<dbReference type="PROSITE" id="PS00671">
    <property type="entry name" value="D_2_HYDROXYACID_DH_3"/>
    <property type="match status" value="1"/>
</dbReference>
<dbReference type="GeneID" id="78086341"/>
<keyword evidence="2" id="KW-0028">Amino-acid biosynthesis</keyword>
<dbReference type="RefSeq" id="WP_005026162.1">
    <property type="nucleotide sequence ID" value="NZ_KE150238.1"/>
</dbReference>
<evidence type="ECO:0000256" key="5">
    <source>
        <dbReference type="RuleBase" id="RU003719"/>
    </source>
</evidence>
<protein>
    <submittedName>
        <fullName evidence="8">Phosphoglycerate dehydrogenase</fullName>
    </submittedName>
</protein>
<evidence type="ECO:0000256" key="3">
    <source>
        <dbReference type="ARBA" id="ARBA00023002"/>
    </source>
</evidence>
<reference evidence="8 9" key="1">
    <citation type="submission" date="2010-10" db="EMBL/GenBank/DDBJ databases">
        <authorList>
            <consortium name="The Broad Institute Genome Sequencing Platform"/>
            <person name="Ward D."/>
            <person name="Earl A."/>
            <person name="Feldgarden M."/>
            <person name="Young S.K."/>
            <person name="Gargeya S."/>
            <person name="Zeng Q."/>
            <person name="Alvarado L."/>
            <person name="Berlin A."/>
            <person name="Bochicchio J."/>
            <person name="Chapman S.B."/>
            <person name="Chen Z."/>
            <person name="Freedman E."/>
            <person name="Gellesch M."/>
            <person name="Goldberg J."/>
            <person name="Griggs A."/>
            <person name="Gujja S."/>
            <person name="Heilman E."/>
            <person name="Heiman D."/>
            <person name="Howarth C."/>
            <person name="Mehta T."/>
            <person name="Neiman D."/>
            <person name="Pearson M."/>
            <person name="Roberts A."/>
            <person name="Saif S."/>
            <person name="Shea T."/>
            <person name="Shenoy N."/>
            <person name="Sisk P."/>
            <person name="Stolte C."/>
            <person name="Sykes S."/>
            <person name="White J."/>
            <person name="Yandava C."/>
            <person name="Allen-Vercoe E."/>
            <person name="Sibley C."/>
            <person name="Ambrose C.E."/>
            <person name="Strauss J."/>
            <person name="Daigneault M."/>
            <person name="Haas B."/>
            <person name="Nusbaum C."/>
            <person name="Birren B."/>
        </authorList>
    </citation>
    <scope>NUCLEOTIDE SEQUENCE [LARGE SCALE GENOMIC DNA]</scope>
    <source>
        <strain evidence="8 9">3_1_6</strain>
    </source>
</reference>
<organism evidence="8 9">
    <name type="scientific">Bilophila wadsworthia (strain 3_1_6)</name>
    <dbReference type="NCBI Taxonomy" id="563192"/>
    <lineage>
        <taxon>Bacteria</taxon>
        <taxon>Pseudomonadati</taxon>
        <taxon>Thermodesulfobacteriota</taxon>
        <taxon>Desulfovibrionia</taxon>
        <taxon>Desulfovibrionales</taxon>
        <taxon>Desulfovibrionaceae</taxon>
        <taxon>Bilophila</taxon>
    </lineage>
</organism>
<dbReference type="CDD" id="cd12173">
    <property type="entry name" value="PGDH_4"/>
    <property type="match status" value="1"/>
</dbReference>
<sequence>MSKHTVFVEAPPFAKFSDAEMRRLLDDERLEVLDWRGKRVNTPGFVEALATADIAVTGNSLTITDELLEKLPNLKLIAKLGTGLDMIDIPSVLRRGILLCNTPGANSVAVAEHTFALLLGYLRNVPQCDNAVRTGQWEKARTMGGEICGKTVGIIGLGNIGSRVASRMAGFEARLLGTDPCWPEALAAKYGIERRELNELLAESDIVCVHCPLDETTAGFIGKAELALMKPSALLVNMARGGIVDEDALYEALRGKVISGAIIDAYSQEPLTASPLFSLDNVILSPHAGAFTTDALNAMSRMSVDQLFQYVDGATPDNLVTAE</sequence>
<keyword evidence="4" id="KW-0520">NAD</keyword>
<dbReference type="eggNOG" id="COG0111">
    <property type="taxonomic scope" value="Bacteria"/>
</dbReference>
<dbReference type="InterPro" id="IPR006140">
    <property type="entry name" value="D-isomer_DH_NAD-bd"/>
</dbReference>